<dbReference type="PANTHER" id="PTHR43221:SF1">
    <property type="entry name" value="PROTEASE HTPX"/>
    <property type="match status" value="1"/>
</dbReference>
<protein>
    <submittedName>
        <fullName evidence="15">M48 family metalloprotease</fullName>
    </submittedName>
</protein>
<dbReference type="InterPro" id="IPR050083">
    <property type="entry name" value="HtpX_protease"/>
</dbReference>
<dbReference type="Pfam" id="PF01435">
    <property type="entry name" value="Peptidase_M48"/>
    <property type="match status" value="1"/>
</dbReference>
<feature type="transmembrane region" description="Helical" evidence="12">
    <location>
        <begin position="267"/>
        <end position="288"/>
    </location>
</feature>
<evidence type="ECO:0000259" key="14">
    <source>
        <dbReference type="Pfam" id="PF23492"/>
    </source>
</evidence>
<feature type="transmembrane region" description="Helical" evidence="12">
    <location>
        <begin position="404"/>
        <end position="420"/>
    </location>
</feature>
<dbReference type="PANTHER" id="PTHR43221">
    <property type="entry name" value="PROTEASE HTPX"/>
    <property type="match status" value="1"/>
</dbReference>
<feature type="domain" description="Peptidase M48" evidence="13">
    <location>
        <begin position="327"/>
        <end position="539"/>
    </location>
</feature>
<sequence length="562" mass="63748">MPMGTNLFLFVILGLGLYFLSALAAKLIPAVDFWIDIVLWVGAAAYIFSHQSFMDGIVSIATMFYCYWTAMDLTVSERAEKPSGDWQEIELARNNTRLLSDITLTAIVFAGAVIFFIFGPDPSPLKYVILFGMISGGGALVKRILNVFSVTVLYSASLNKLHISSRYENRTYPLSDLKDIQLESTADLLKLHPLLTMYSSRLDLTTSFQQVIKLSLPGETLFLTVKEPQRWKAILQEYTDSENNEDTVISVLPFYHRKNVKRLLGKLYFAASVKGISAYALLVLALYALHASPWIMGGAVVLYWVFNMYLSDRVLRAAMDAKPCHHPHVQAAADKIFRKAGIAHVRLYETESDDYNGMAVGMNVGRSMVILTSATLTLPQHVIEGILAHEAIHIKKRDVLSSQLLRFLYLGAMVGIILLFEHHITHPETHKIVLWVFIMAIIILYQLYQSFCSQWMEVRADNLGASLLEGGYKQMAEALRILAVRQDEDTQKRSAYSSEEVEDKLTIDSLTRDKSWFFRLIDFQFSPHPPMYWRVSTLLSNKGHGVLKRWLRDRLKESISLK</sequence>
<dbReference type="GO" id="GO:0046872">
    <property type="term" value="F:metal ion binding"/>
    <property type="evidence" value="ECO:0007669"/>
    <property type="project" value="UniProtKB-KW"/>
</dbReference>
<evidence type="ECO:0000256" key="6">
    <source>
        <dbReference type="ARBA" id="ARBA00022723"/>
    </source>
</evidence>
<dbReference type="GO" id="GO:0006508">
    <property type="term" value="P:proteolysis"/>
    <property type="evidence" value="ECO:0007669"/>
    <property type="project" value="UniProtKB-KW"/>
</dbReference>
<evidence type="ECO:0000313" key="16">
    <source>
        <dbReference type="Proteomes" id="UP000501914"/>
    </source>
</evidence>
<keyword evidence="3" id="KW-1003">Cell membrane</keyword>
<proteinExistence type="predicted"/>
<feature type="transmembrane region" description="Helical" evidence="12">
    <location>
        <begin position="40"/>
        <end position="68"/>
    </location>
</feature>
<evidence type="ECO:0000256" key="1">
    <source>
        <dbReference type="ARBA" id="ARBA00001947"/>
    </source>
</evidence>
<evidence type="ECO:0000256" key="4">
    <source>
        <dbReference type="ARBA" id="ARBA00022670"/>
    </source>
</evidence>
<feature type="transmembrane region" description="Helical" evidence="12">
    <location>
        <begin position="432"/>
        <end position="448"/>
    </location>
</feature>
<keyword evidence="9 12" id="KW-1133">Transmembrane helix</keyword>
<evidence type="ECO:0000256" key="7">
    <source>
        <dbReference type="ARBA" id="ARBA00022801"/>
    </source>
</evidence>
<feature type="transmembrane region" description="Helical" evidence="12">
    <location>
        <begin position="98"/>
        <end position="118"/>
    </location>
</feature>
<dbReference type="Proteomes" id="UP000501914">
    <property type="component" value="Chromosome"/>
</dbReference>
<keyword evidence="8" id="KW-0862">Zinc</keyword>
<dbReference type="CDD" id="cd07329">
    <property type="entry name" value="M56_like"/>
    <property type="match status" value="1"/>
</dbReference>
<evidence type="ECO:0000256" key="2">
    <source>
        <dbReference type="ARBA" id="ARBA00004651"/>
    </source>
</evidence>
<evidence type="ECO:0000313" key="15">
    <source>
        <dbReference type="EMBL" id="QIW81899.1"/>
    </source>
</evidence>
<keyword evidence="6" id="KW-0479">Metal-binding</keyword>
<keyword evidence="10 15" id="KW-0482">Metalloprotease</keyword>
<evidence type="ECO:0000256" key="11">
    <source>
        <dbReference type="ARBA" id="ARBA00023136"/>
    </source>
</evidence>
<feature type="domain" description="YxkI PH" evidence="14">
    <location>
        <begin position="152"/>
        <end position="238"/>
    </location>
</feature>
<evidence type="ECO:0000256" key="5">
    <source>
        <dbReference type="ARBA" id="ARBA00022692"/>
    </source>
</evidence>
<feature type="transmembrane region" description="Helical" evidence="12">
    <location>
        <begin position="294"/>
        <end position="310"/>
    </location>
</feature>
<dbReference type="GO" id="GO:0004222">
    <property type="term" value="F:metalloendopeptidase activity"/>
    <property type="evidence" value="ECO:0007669"/>
    <property type="project" value="InterPro"/>
</dbReference>
<dbReference type="Gene3D" id="3.30.2010.10">
    <property type="entry name" value="Metalloproteases ('zincins'), catalytic domain"/>
    <property type="match status" value="1"/>
</dbReference>
<keyword evidence="4 15" id="KW-0645">Protease</keyword>
<organism evidence="15 16">
    <name type="scientific">Bacillus tequilensis</name>
    <dbReference type="NCBI Taxonomy" id="227866"/>
    <lineage>
        <taxon>Bacteria</taxon>
        <taxon>Bacillati</taxon>
        <taxon>Bacillota</taxon>
        <taxon>Bacilli</taxon>
        <taxon>Bacillales</taxon>
        <taxon>Bacillaceae</taxon>
        <taxon>Bacillus</taxon>
    </lineage>
</organism>
<dbReference type="AlphaFoldDB" id="A0A6H0WPL2"/>
<gene>
    <name evidence="15" type="ORF">G4P54_19950</name>
</gene>
<dbReference type="InterPro" id="IPR056388">
    <property type="entry name" value="PH_YxkI"/>
</dbReference>
<accession>A0A6H0WPL2</accession>
<evidence type="ECO:0000256" key="3">
    <source>
        <dbReference type="ARBA" id="ARBA00022475"/>
    </source>
</evidence>
<comment type="cofactor">
    <cofactor evidence="1">
        <name>Zn(2+)</name>
        <dbReference type="ChEBI" id="CHEBI:29105"/>
    </cofactor>
</comment>
<keyword evidence="16" id="KW-1185">Reference proteome</keyword>
<keyword evidence="11 12" id="KW-0472">Membrane</keyword>
<dbReference type="InterPro" id="IPR001915">
    <property type="entry name" value="Peptidase_M48"/>
</dbReference>
<dbReference type="RefSeq" id="WP_167873647.1">
    <property type="nucleotide sequence ID" value="NZ_CP048852.1"/>
</dbReference>
<evidence type="ECO:0000256" key="9">
    <source>
        <dbReference type="ARBA" id="ARBA00022989"/>
    </source>
</evidence>
<evidence type="ECO:0000259" key="13">
    <source>
        <dbReference type="Pfam" id="PF01435"/>
    </source>
</evidence>
<evidence type="ECO:0000256" key="10">
    <source>
        <dbReference type="ARBA" id="ARBA00023049"/>
    </source>
</evidence>
<dbReference type="Pfam" id="PF23492">
    <property type="entry name" value="bPH_9"/>
    <property type="match status" value="1"/>
</dbReference>
<keyword evidence="7" id="KW-0378">Hydrolase</keyword>
<dbReference type="GO" id="GO:0005886">
    <property type="term" value="C:plasma membrane"/>
    <property type="evidence" value="ECO:0007669"/>
    <property type="project" value="UniProtKB-SubCell"/>
</dbReference>
<feature type="transmembrane region" description="Helical" evidence="12">
    <location>
        <begin position="124"/>
        <end position="141"/>
    </location>
</feature>
<comment type="subcellular location">
    <subcellularLocation>
        <location evidence="2">Cell membrane</location>
        <topology evidence="2">Multi-pass membrane protein</topology>
    </subcellularLocation>
</comment>
<evidence type="ECO:0000256" key="8">
    <source>
        <dbReference type="ARBA" id="ARBA00022833"/>
    </source>
</evidence>
<reference evidence="15 16" key="1">
    <citation type="submission" date="2020-02" db="EMBL/GenBank/DDBJ databases">
        <title>Genome sequencing, annotation and comparative genomic analysis of Bacillus tequilensis EA-CB0015, an effective biological control agent against Pseudocercospora fijiensis in banana plants.</title>
        <authorList>
            <person name="Cuellar-Gaviria T.Z."/>
            <person name="Ju K.-S."/>
            <person name="Villegas-Escobar V."/>
        </authorList>
    </citation>
    <scope>NUCLEOTIDE SEQUENCE [LARGE SCALE GENOMIC DNA]</scope>
    <source>
        <strain evidence="15 16">EA-CB0015</strain>
    </source>
</reference>
<name>A0A6H0WPL2_9BACI</name>
<dbReference type="KEGG" id="bteq:G4P54_19950"/>
<evidence type="ECO:0000256" key="12">
    <source>
        <dbReference type="SAM" id="Phobius"/>
    </source>
</evidence>
<dbReference type="EMBL" id="CP048852">
    <property type="protein sequence ID" value="QIW81899.1"/>
    <property type="molecule type" value="Genomic_DNA"/>
</dbReference>
<keyword evidence="5 12" id="KW-0812">Transmembrane</keyword>